<dbReference type="AlphaFoldDB" id="A0A0B8T7R9"/>
<dbReference type="PATRIC" id="fig|1229276.3.peg.1676"/>
<dbReference type="SUPFAM" id="SSF46689">
    <property type="entry name" value="Homeodomain-like"/>
    <property type="match status" value="1"/>
</dbReference>
<dbReference type="OrthoDB" id="711623at2"/>
<dbReference type="EMBL" id="JJMU01000024">
    <property type="protein sequence ID" value="KGE14594.1"/>
    <property type="molecule type" value="Genomic_DNA"/>
</dbReference>
<reference evidence="1 2" key="2">
    <citation type="journal article" date="2015" name="PLoS ONE">
        <title>Whole-Genome Optical Mapping and Finished Genome Sequence of Sphingobacterium deserti sp. nov., a New Species Isolated from the Western Desert of China.</title>
        <authorList>
            <person name="Teng C."/>
            <person name="Zhou Z."/>
            <person name="Molnar I."/>
            <person name="Li X."/>
            <person name="Tang R."/>
            <person name="Chen M."/>
            <person name="Wang L."/>
            <person name="Su S."/>
            <person name="Zhang W."/>
            <person name="Lin M."/>
        </authorList>
    </citation>
    <scope>NUCLEOTIDE SEQUENCE [LARGE SCALE GENOMIC DNA]</scope>
    <source>
        <strain evidence="2">ACCC05744</strain>
    </source>
</reference>
<evidence type="ECO:0000313" key="2">
    <source>
        <dbReference type="Proteomes" id="UP000031802"/>
    </source>
</evidence>
<dbReference type="Pfam" id="PF13384">
    <property type="entry name" value="HTH_23"/>
    <property type="match status" value="1"/>
</dbReference>
<evidence type="ECO:0008006" key="3">
    <source>
        <dbReference type="Google" id="ProtNLM"/>
    </source>
</evidence>
<dbReference type="Proteomes" id="UP000031802">
    <property type="component" value="Unassembled WGS sequence"/>
</dbReference>
<name>A0A0B8T7R9_9SPHI</name>
<organism evidence="1 2">
    <name type="scientific">Sphingobacterium deserti</name>
    <dbReference type="NCBI Taxonomy" id="1229276"/>
    <lineage>
        <taxon>Bacteria</taxon>
        <taxon>Pseudomonadati</taxon>
        <taxon>Bacteroidota</taxon>
        <taxon>Sphingobacteriia</taxon>
        <taxon>Sphingobacteriales</taxon>
        <taxon>Sphingobacteriaceae</taxon>
        <taxon>Sphingobacterium</taxon>
    </lineage>
</organism>
<protein>
    <recommendedName>
        <fullName evidence="3">Transposase</fullName>
    </recommendedName>
</protein>
<comment type="caution">
    <text evidence="1">The sequence shown here is derived from an EMBL/GenBank/DDBJ whole genome shotgun (WGS) entry which is preliminary data.</text>
</comment>
<reference evidence="2" key="1">
    <citation type="submission" date="2014-04" db="EMBL/GenBank/DDBJ databases">
        <title>Whole-Genome optical mapping and complete genome sequence of Sphingobacterium deserti sp. nov., a new spaces isolated from desert in the west of China.</title>
        <authorList>
            <person name="Teng C."/>
            <person name="Zhou Z."/>
            <person name="Li X."/>
            <person name="Chen M."/>
            <person name="Lin M."/>
            <person name="Wang L."/>
            <person name="Su S."/>
            <person name="Zhang C."/>
            <person name="Zhang W."/>
        </authorList>
    </citation>
    <scope>NUCLEOTIDE SEQUENCE [LARGE SCALE GENOMIC DNA]</scope>
    <source>
        <strain evidence="2">ACCC05744</strain>
    </source>
</reference>
<keyword evidence="2" id="KW-1185">Reference proteome</keyword>
<accession>A0A0B8T7R9</accession>
<evidence type="ECO:0000313" key="1">
    <source>
        <dbReference type="EMBL" id="KGE14594.1"/>
    </source>
</evidence>
<dbReference type="STRING" id="1229276.DI53_1623"/>
<gene>
    <name evidence="1" type="ORF">DI53_1623</name>
</gene>
<proteinExistence type="predicted"/>
<dbReference type="InterPro" id="IPR009057">
    <property type="entry name" value="Homeodomain-like_sf"/>
</dbReference>
<sequence length="71" mass="8003">MNNHTYPLETRAAAMELLHAGNTLATVSQHFGCSIATVSRWYVEYLGYRGREGISIILQSKNSNIIEFEDI</sequence>
<dbReference type="RefSeq" id="WP_037497447.1">
    <property type="nucleotide sequence ID" value="NZ_JJMU01000024.1"/>
</dbReference>